<evidence type="ECO:0000313" key="2">
    <source>
        <dbReference type="EMBL" id="MPC75133.1"/>
    </source>
</evidence>
<sequence length="191" mass="21011">MPYLRYCYEHHPHPATTGQGRALKVLTSSFHSRNCKSLTLSDRPGQHSGRGGTGITLTKYITGSDRLIHRAGADTEDKTNSLKLAGTGAPEDQTILTQDWVDAESGDRPPASNQANRAGRKRQRLKYSQPPPPCNAAIGSPLSQSPLLYPRAWPCTSGAHFLSLSQYHFTPTSTYHPSMLRRNNIDSSITR</sequence>
<dbReference type="EMBL" id="VSRR010040456">
    <property type="protein sequence ID" value="MPC75133.1"/>
    <property type="molecule type" value="Genomic_DNA"/>
</dbReference>
<feature type="region of interest" description="Disordered" evidence="1">
    <location>
        <begin position="103"/>
        <end position="139"/>
    </location>
</feature>
<comment type="caution">
    <text evidence="2">The sequence shown here is derived from an EMBL/GenBank/DDBJ whole genome shotgun (WGS) entry which is preliminary data.</text>
</comment>
<accession>A0A5B7HYR6</accession>
<proteinExistence type="predicted"/>
<organism evidence="2 3">
    <name type="scientific">Portunus trituberculatus</name>
    <name type="common">Swimming crab</name>
    <name type="synonym">Neptunus trituberculatus</name>
    <dbReference type="NCBI Taxonomy" id="210409"/>
    <lineage>
        <taxon>Eukaryota</taxon>
        <taxon>Metazoa</taxon>
        <taxon>Ecdysozoa</taxon>
        <taxon>Arthropoda</taxon>
        <taxon>Crustacea</taxon>
        <taxon>Multicrustacea</taxon>
        <taxon>Malacostraca</taxon>
        <taxon>Eumalacostraca</taxon>
        <taxon>Eucarida</taxon>
        <taxon>Decapoda</taxon>
        <taxon>Pleocyemata</taxon>
        <taxon>Brachyura</taxon>
        <taxon>Eubrachyura</taxon>
        <taxon>Portunoidea</taxon>
        <taxon>Portunidae</taxon>
        <taxon>Portuninae</taxon>
        <taxon>Portunus</taxon>
    </lineage>
</organism>
<reference evidence="2 3" key="1">
    <citation type="submission" date="2019-05" db="EMBL/GenBank/DDBJ databases">
        <title>Another draft genome of Portunus trituberculatus and its Hox gene families provides insights of decapod evolution.</title>
        <authorList>
            <person name="Jeong J.-H."/>
            <person name="Song I."/>
            <person name="Kim S."/>
            <person name="Choi T."/>
            <person name="Kim D."/>
            <person name="Ryu S."/>
            <person name="Kim W."/>
        </authorList>
    </citation>
    <scope>NUCLEOTIDE SEQUENCE [LARGE SCALE GENOMIC DNA]</scope>
    <source>
        <tissue evidence="2">Muscle</tissue>
    </source>
</reference>
<evidence type="ECO:0000313" key="3">
    <source>
        <dbReference type="Proteomes" id="UP000324222"/>
    </source>
</evidence>
<protein>
    <submittedName>
        <fullName evidence="2">Uncharacterized protein</fullName>
    </submittedName>
</protein>
<evidence type="ECO:0000256" key="1">
    <source>
        <dbReference type="SAM" id="MobiDB-lite"/>
    </source>
</evidence>
<dbReference type="Proteomes" id="UP000324222">
    <property type="component" value="Unassembled WGS sequence"/>
</dbReference>
<name>A0A5B7HYR6_PORTR</name>
<gene>
    <name evidence="2" type="ORF">E2C01_069518</name>
</gene>
<keyword evidence="3" id="KW-1185">Reference proteome</keyword>
<dbReference type="AlphaFoldDB" id="A0A5B7HYR6"/>